<dbReference type="Proteomes" id="UP000652013">
    <property type="component" value="Unassembled WGS sequence"/>
</dbReference>
<protein>
    <recommendedName>
        <fullName evidence="2">Glycosyltransferase 2-like domain-containing protein</fullName>
    </recommendedName>
</protein>
<dbReference type="InterPro" id="IPR029044">
    <property type="entry name" value="Nucleotide-diphossugar_trans"/>
</dbReference>
<evidence type="ECO:0000313" key="3">
    <source>
        <dbReference type="EMBL" id="GIJ02405.1"/>
    </source>
</evidence>
<evidence type="ECO:0000313" key="4">
    <source>
        <dbReference type="Proteomes" id="UP000652013"/>
    </source>
</evidence>
<evidence type="ECO:0000259" key="2">
    <source>
        <dbReference type="Pfam" id="PF00535"/>
    </source>
</evidence>
<dbReference type="Gene3D" id="3.90.550.10">
    <property type="entry name" value="Spore Coat Polysaccharide Biosynthesis Protein SpsA, Chain A"/>
    <property type="match status" value="1"/>
</dbReference>
<accession>A0A8J3Y6E8</accession>
<feature type="domain" description="Glycosyltransferase 2-like" evidence="2">
    <location>
        <begin position="26"/>
        <end position="148"/>
    </location>
</feature>
<evidence type="ECO:0000256" key="1">
    <source>
        <dbReference type="SAM" id="MobiDB-lite"/>
    </source>
</evidence>
<dbReference type="EMBL" id="BOOY01000009">
    <property type="protein sequence ID" value="GIJ02405.1"/>
    <property type="molecule type" value="Genomic_DNA"/>
</dbReference>
<comment type="caution">
    <text evidence="3">The sequence shown here is derived from an EMBL/GenBank/DDBJ whole genome shotgun (WGS) entry which is preliminary data.</text>
</comment>
<name>A0A8J3Y6E8_9ACTN</name>
<dbReference type="InterPro" id="IPR050834">
    <property type="entry name" value="Glycosyltransf_2"/>
</dbReference>
<dbReference type="RefSeq" id="WP_306889828.1">
    <property type="nucleotide sequence ID" value="NZ_BAAAGJ010000012.1"/>
</dbReference>
<dbReference type="AlphaFoldDB" id="A0A8J3Y6E8"/>
<dbReference type="SUPFAM" id="SSF53448">
    <property type="entry name" value="Nucleotide-diphospho-sugar transferases"/>
    <property type="match status" value="1"/>
</dbReference>
<organism evidence="3 4">
    <name type="scientific">Spirilliplanes yamanashiensis</name>
    <dbReference type="NCBI Taxonomy" id="42233"/>
    <lineage>
        <taxon>Bacteria</taxon>
        <taxon>Bacillati</taxon>
        <taxon>Actinomycetota</taxon>
        <taxon>Actinomycetes</taxon>
        <taxon>Micromonosporales</taxon>
        <taxon>Micromonosporaceae</taxon>
        <taxon>Spirilliplanes</taxon>
    </lineage>
</organism>
<dbReference type="InterPro" id="IPR001173">
    <property type="entry name" value="Glyco_trans_2-like"/>
</dbReference>
<dbReference type="CDD" id="cd00761">
    <property type="entry name" value="Glyco_tranf_GTA_type"/>
    <property type="match status" value="1"/>
</dbReference>
<gene>
    <name evidence="3" type="ORF">Sya03_17570</name>
</gene>
<dbReference type="PANTHER" id="PTHR43685:SF2">
    <property type="entry name" value="GLYCOSYLTRANSFERASE 2-LIKE DOMAIN-CONTAINING PROTEIN"/>
    <property type="match status" value="1"/>
</dbReference>
<feature type="region of interest" description="Disordered" evidence="1">
    <location>
        <begin position="1"/>
        <end position="20"/>
    </location>
</feature>
<dbReference type="Pfam" id="PF00535">
    <property type="entry name" value="Glycos_transf_2"/>
    <property type="match status" value="1"/>
</dbReference>
<sequence>MAAGPEVAARGIPAQRAAGGEPARVSVVIPTVGRPTLRRAVDSALAQTHPPHEVLVVFDGAAGADPGPWGDAWPGAPVRVLVATDGGGPTATRTFGVRAAAGPLVGFLDDDDEWLPEKLAEQVARWSAERRAVAYPVVITQCVDVDADGRVVFVPAPAAGAPTLGDRLFRRTSVRQRTALGGSSAILAPRELLLAEPFDATIDLHEDWEWLLRADRRPDAAVSVVERPLLRYQLNRPGTSAGSPGTGWWDSVAFGRSAGLSPRALGDFLMTVSAPIAAARGARADAWRIAALAVRTGRPGWPAVSMFVLLMTTPARLRWAAAAWLQKLRGRGPAGD</sequence>
<reference evidence="3" key="1">
    <citation type="submission" date="2021-01" db="EMBL/GenBank/DDBJ databases">
        <title>Whole genome shotgun sequence of Spirilliplanes yamanashiensis NBRC 15828.</title>
        <authorList>
            <person name="Komaki H."/>
            <person name="Tamura T."/>
        </authorList>
    </citation>
    <scope>NUCLEOTIDE SEQUENCE</scope>
    <source>
        <strain evidence="3">NBRC 15828</strain>
    </source>
</reference>
<dbReference type="PANTHER" id="PTHR43685">
    <property type="entry name" value="GLYCOSYLTRANSFERASE"/>
    <property type="match status" value="1"/>
</dbReference>
<proteinExistence type="predicted"/>
<keyword evidence="4" id="KW-1185">Reference proteome</keyword>